<dbReference type="Gene3D" id="3.30.70.1230">
    <property type="entry name" value="Nucleotide cyclase"/>
    <property type="match status" value="1"/>
</dbReference>
<dbReference type="Proteomes" id="UP001172083">
    <property type="component" value="Unassembled WGS sequence"/>
</dbReference>
<keyword evidence="1" id="KW-0472">Membrane</keyword>
<dbReference type="InterPro" id="IPR029787">
    <property type="entry name" value="Nucleotide_cyclase"/>
</dbReference>
<accession>A0ABT8L650</accession>
<feature type="transmembrane region" description="Helical" evidence="1">
    <location>
        <begin position="146"/>
        <end position="163"/>
    </location>
</feature>
<dbReference type="InterPro" id="IPR050697">
    <property type="entry name" value="Adenylyl/Guanylyl_Cyclase_3/4"/>
</dbReference>
<feature type="transmembrane region" description="Helical" evidence="1">
    <location>
        <begin position="68"/>
        <end position="90"/>
    </location>
</feature>
<name>A0ABT8L650_9BACT</name>
<dbReference type="PANTHER" id="PTHR43081:SF1">
    <property type="entry name" value="ADENYLATE CYCLASE, TERMINAL-DIFFERENTIATION SPECIFIC"/>
    <property type="match status" value="1"/>
</dbReference>
<feature type="domain" description="Guanylate cyclase" evidence="2">
    <location>
        <begin position="192"/>
        <end position="320"/>
    </location>
</feature>
<dbReference type="PROSITE" id="PS50125">
    <property type="entry name" value="GUANYLATE_CYCLASE_2"/>
    <property type="match status" value="1"/>
</dbReference>
<reference evidence="3" key="1">
    <citation type="submission" date="2023-06" db="EMBL/GenBank/DDBJ databases">
        <title>Genomic of Agaribacillus aureum.</title>
        <authorList>
            <person name="Wang G."/>
        </authorList>
    </citation>
    <scope>NUCLEOTIDE SEQUENCE</scope>
    <source>
        <strain evidence="3">BMA12</strain>
    </source>
</reference>
<dbReference type="EC" id="4.6.1.-" evidence="3"/>
<keyword evidence="4" id="KW-1185">Reference proteome</keyword>
<comment type="caution">
    <text evidence="3">The sequence shown here is derived from an EMBL/GenBank/DDBJ whole genome shotgun (WGS) entry which is preliminary data.</text>
</comment>
<evidence type="ECO:0000313" key="4">
    <source>
        <dbReference type="Proteomes" id="UP001172083"/>
    </source>
</evidence>
<dbReference type="PANTHER" id="PTHR43081">
    <property type="entry name" value="ADENYLATE CYCLASE, TERMINAL-DIFFERENTIATION SPECIFIC-RELATED"/>
    <property type="match status" value="1"/>
</dbReference>
<dbReference type="InterPro" id="IPR001054">
    <property type="entry name" value="A/G_cyclase"/>
</dbReference>
<proteinExistence type="predicted"/>
<keyword evidence="1" id="KW-1133">Transmembrane helix</keyword>
<organism evidence="3 4">
    <name type="scientific">Agaribacillus aureus</name>
    <dbReference type="NCBI Taxonomy" id="3051825"/>
    <lineage>
        <taxon>Bacteria</taxon>
        <taxon>Pseudomonadati</taxon>
        <taxon>Bacteroidota</taxon>
        <taxon>Cytophagia</taxon>
        <taxon>Cytophagales</taxon>
        <taxon>Splendidivirgaceae</taxon>
        <taxon>Agaribacillus</taxon>
    </lineage>
</organism>
<protein>
    <submittedName>
        <fullName evidence="3">Adenylate/guanylate cyclase domain-containing protein</fullName>
        <ecNumber evidence="3">4.6.1.-</ecNumber>
    </submittedName>
</protein>
<feature type="transmembrane region" description="Helical" evidence="1">
    <location>
        <begin position="31"/>
        <end position="48"/>
    </location>
</feature>
<evidence type="ECO:0000256" key="1">
    <source>
        <dbReference type="SAM" id="Phobius"/>
    </source>
</evidence>
<evidence type="ECO:0000313" key="3">
    <source>
        <dbReference type="EMBL" id="MDN5213209.1"/>
    </source>
</evidence>
<keyword evidence="1" id="KW-0812">Transmembrane</keyword>
<sequence>MMPKTNGAPTLAHVLTNQTPMSKAYQYFKKVFIHFIIWFLAFSFWGLMRQFGQDLVDGPDLSAGEMVLIYLILGVAAGFVFGTVDVLLPPSFSKRTSFGKAVLFRSVIYSVIFVFLTALGIAAFSYFDDKQLGLRERYSFLFSKEMLLVLFYCFMVVFLVHFVKEVDRKFGRGNLLKMLLGSFHKPKEEDRVFMFMDLKSSTSLAEKLGHLKYSQLIQDCFSDLETIFKYKAEVYQYVGDEAVLTWTKENGVIQSNCLSAFFKYKKRIKERSGYYKDSYDVIPQFKAGLNVGRIVVAEVGEEKREIAYHGDTINTAARIQSECGVQGEEILISSALFELVSKDDKYDFNAKGAVQLKGKILKTEIYSVKEKNGGQ</sequence>
<gene>
    <name evidence="3" type="ORF">QQ020_14165</name>
</gene>
<keyword evidence="3" id="KW-0456">Lyase</keyword>
<dbReference type="GO" id="GO:0016829">
    <property type="term" value="F:lyase activity"/>
    <property type="evidence" value="ECO:0007669"/>
    <property type="project" value="UniProtKB-KW"/>
</dbReference>
<dbReference type="CDD" id="cd07302">
    <property type="entry name" value="CHD"/>
    <property type="match status" value="1"/>
</dbReference>
<feature type="transmembrane region" description="Helical" evidence="1">
    <location>
        <begin position="102"/>
        <end position="126"/>
    </location>
</feature>
<dbReference type="EMBL" id="JAUJEB010000002">
    <property type="protein sequence ID" value="MDN5213209.1"/>
    <property type="molecule type" value="Genomic_DNA"/>
</dbReference>
<dbReference type="RefSeq" id="WP_346758549.1">
    <property type="nucleotide sequence ID" value="NZ_JAUJEB010000002.1"/>
</dbReference>
<dbReference type="Pfam" id="PF00211">
    <property type="entry name" value="Guanylate_cyc"/>
    <property type="match status" value="1"/>
</dbReference>
<evidence type="ECO:0000259" key="2">
    <source>
        <dbReference type="PROSITE" id="PS50125"/>
    </source>
</evidence>
<dbReference type="SUPFAM" id="SSF55073">
    <property type="entry name" value="Nucleotide cyclase"/>
    <property type="match status" value="1"/>
</dbReference>